<accession>A0A9D4LZW2</accession>
<dbReference type="Gene3D" id="3.80.10.10">
    <property type="entry name" value="Ribonuclease Inhibitor"/>
    <property type="match status" value="1"/>
</dbReference>
<evidence type="ECO:0000259" key="2">
    <source>
        <dbReference type="Pfam" id="PF25372"/>
    </source>
</evidence>
<comment type="caution">
    <text evidence="3">The sequence shown here is derived from an EMBL/GenBank/DDBJ whole genome shotgun (WGS) entry which is preliminary data.</text>
</comment>
<organism evidence="3 4">
    <name type="scientific">Dreissena polymorpha</name>
    <name type="common">Zebra mussel</name>
    <name type="synonym">Mytilus polymorpha</name>
    <dbReference type="NCBI Taxonomy" id="45954"/>
    <lineage>
        <taxon>Eukaryota</taxon>
        <taxon>Metazoa</taxon>
        <taxon>Spiralia</taxon>
        <taxon>Lophotrochozoa</taxon>
        <taxon>Mollusca</taxon>
        <taxon>Bivalvia</taxon>
        <taxon>Autobranchia</taxon>
        <taxon>Heteroconchia</taxon>
        <taxon>Euheterodonta</taxon>
        <taxon>Imparidentia</taxon>
        <taxon>Neoheterodontei</taxon>
        <taxon>Myida</taxon>
        <taxon>Dreissenoidea</taxon>
        <taxon>Dreissenidae</taxon>
        <taxon>Dreissena</taxon>
    </lineage>
</organism>
<reference evidence="3" key="2">
    <citation type="submission" date="2020-11" db="EMBL/GenBank/DDBJ databases">
        <authorList>
            <person name="McCartney M.A."/>
            <person name="Auch B."/>
            <person name="Kono T."/>
            <person name="Mallez S."/>
            <person name="Becker A."/>
            <person name="Gohl D.M."/>
            <person name="Silverstein K.A.T."/>
            <person name="Koren S."/>
            <person name="Bechman K.B."/>
            <person name="Herman A."/>
            <person name="Abrahante J.E."/>
            <person name="Garbe J."/>
        </authorList>
    </citation>
    <scope>NUCLEOTIDE SEQUENCE</scope>
    <source>
        <strain evidence="3">Duluth1</strain>
        <tissue evidence="3">Whole animal</tissue>
    </source>
</reference>
<keyword evidence="4" id="KW-1185">Reference proteome</keyword>
<dbReference type="Proteomes" id="UP000828390">
    <property type="component" value="Unassembled WGS sequence"/>
</dbReference>
<dbReference type="Pfam" id="PF12937">
    <property type="entry name" value="F-box-like"/>
    <property type="match status" value="1"/>
</dbReference>
<dbReference type="InterPro" id="IPR057207">
    <property type="entry name" value="FBXL15_LRR"/>
</dbReference>
<dbReference type="InterPro" id="IPR001810">
    <property type="entry name" value="F-box_dom"/>
</dbReference>
<reference evidence="3" key="1">
    <citation type="journal article" date="2019" name="bioRxiv">
        <title>The Genome of the Zebra Mussel, Dreissena polymorpha: A Resource for Invasive Species Research.</title>
        <authorList>
            <person name="McCartney M.A."/>
            <person name="Auch B."/>
            <person name="Kono T."/>
            <person name="Mallez S."/>
            <person name="Zhang Y."/>
            <person name="Obille A."/>
            <person name="Becker A."/>
            <person name="Abrahante J.E."/>
            <person name="Garbe J."/>
            <person name="Badalamenti J.P."/>
            <person name="Herman A."/>
            <person name="Mangelson H."/>
            <person name="Liachko I."/>
            <person name="Sullivan S."/>
            <person name="Sone E.D."/>
            <person name="Koren S."/>
            <person name="Silverstein K.A.T."/>
            <person name="Beckman K.B."/>
            <person name="Gohl D.M."/>
        </authorList>
    </citation>
    <scope>NUCLEOTIDE SEQUENCE</scope>
    <source>
        <strain evidence="3">Duluth1</strain>
        <tissue evidence="3">Whole animal</tissue>
    </source>
</reference>
<proteinExistence type="predicted"/>
<dbReference type="EMBL" id="JAIWYP010000002">
    <property type="protein sequence ID" value="KAH3868235.1"/>
    <property type="molecule type" value="Genomic_DNA"/>
</dbReference>
<dbReference type="InterPro" id="IPR032675">
    <property type="entry name" value="LRR_dom_sf"/>
</dbReference>
<dbReference type="Pfam" id="PF25372">
    <property type="entry name" value="DUF7885"/>
    <property type="match status" value="1"/>
</dbReference>
<gene>
    <name evidence="3" type="ORF">DPMN_031376</name>
</gene>
<evidence type="ECO:0000259" key="1">
    <source>
        <dbReference type="Pfam" id="PF12937"/>
    </source>
</evidence>
<protein>
    <submittedName>
        <fullName evidence="3">Uncharacterized protein</fullName>
    </submittedName>
</protein>
<dbReference type="SMART" id="SM00367">
    <property type="entry name" value="LRR_CC"/>
    <property type="match status" value="7"/>
</dbReference>
<evidence type="ECO:0000313" key="4">
    <source>
        <dbReference type="Proteomes" id="UP000828390"/>
    </source>
</evidence>
<feature type="domain" description="F-box/LRR-repeat protein 15-like leucin rich repeat" evidence="2">
    <location>
        <begin position="636"/>
        <end position="785"/>
    </location>
</feature>
<name>A0A9D4LZW2_DREPO</name>
<dbReference type="GO" id="GO:0019005">
    <property type="term" value="C:SCF ubiquitin ligase complex"/>
    <property type="evidence" value="ECO:0007669"/>
    <property type="project" value="TreeGrafter"/>
</dbReference>
<dbReference type="InterPro" id="IPR006553">
    <property type="entry name" value="Leu-rich_rpt_Cys-con_subtyp"/>
</dbReference>
<dbReference type="AlphaFoldDB" id="A0A9D4LZW2"/>
<dbReference type="PANTHER" id="PTHR13318">
    <property type="entry name" value="PARTNER OF PAIRED, ISOFORM B-RELATED"/>
    <property type="match status" value="1"/>
</dbReference>
<dbReference type="GO" id="GO:0031146">
    <property type="term" value="P:SCF-dependent proteasomal ubiquitin-dependent protein catabolic process"/>
    <property type="evidence" value="ECO:0007669"/>
    <property type="project" value="TreeGrafter"/>
</dbReference>
<sequence length="1057" mass="117202">MLRQPVKELFINQREGEAEAHYTMEPFDKYTDTHFYGSVEQSNETVQNATEIAVDDSITCTSIHFEDSRMFRPTLLALKKESNHEVNLHSEQHNDLTSEKTKNSTQEHVLVKLIEEDKLDVYVHTNVANSAEIDPCCSSKQMDERLLNEHTEGVDKNMLEASAIYGNDKSAIAKMGEATIFPIAILESRQAEKRTTSSERSLILPISYISDEEENSGKKSKRVCQEHHCKNYHTKCSLICDSFKTGESERIVTKVEEKKLSWPNDMLAGEVQAMAETQYQKERTMEDIERGISGNVVEHNLDDNDERQKQSVQNMPMDTSEFNNCRRSVCDEIEEEFSGAECDMYVDLDVLKNCGSGTMCSDDDLGQTFANFYDGITAAEPSDEAVLTLTDSSSFQHTEHAKIKCEISDTEPKSGSGNILLTDSGFIEIYSSSPSNDSLEISSNACQNQTSVGEIVNPDCTNSDYGIEESCSSYKNDSKSVGLAHIGRLSCNDPTSSAHYCKNDESTECEGNINAHIIGLHYPLLIQILSHLSVYTLLRVVPRVCRFWNQASRDRDLWVNINIRNQLRLDDGDLIQLLSRTAGHTRHLNVSDCRLLSDVAVQHVLSTNPALVTLKLIRCYNLTDEAFNVTQNTHHTGLKNVYLDGCSRLTDTAVERVSNLFPNLECLHLNQCTKVTDEAIKLLANNCPRLTVLQLDHCLLVTDAGLAHIAKQCHNMQNMNLMSCGITDDCGIHIAKIMTLTHLDLSNLPRISPGTVVFIARHCSLIQCLNVSLNMAIGDQCVEQVVIALPRLKRLYCVCCSISDAGMSDVDHVASAMHRWTSDHMAPTILQFLHGTGQDVNHVALATTRSMSDHIAPAIHRSLPGDVDQVASAKRRSTSDHMAPAILRSLPGNVTGHFMTGPFTVPGSSRARPLLRSTVQDVDHVALDMRHSTSDHMASAILWSLPGDVTGHVMTGPFAGHQSLNGPVAGHWVLPGDITGHFITSPFTGLWPWSIHRSPIPGHRSGWTTVSCLRDNDHVASAMLTSTMFQPFTWYYPVTSPSPVIDRSGHGSPAITR</sequence>
<dbReference type="SUPFAM" id="SSF52047">
    <property type="entry name" value="RNI-like"/>
    <property type="match status" value="1"/>
</dbReference>
<evidence type="ECO:0000313" key="3">
    <source>
        <dbReference type="EMBL" id="KAH3868235.1"/>
    </source>
</evidence>
<feature type="domain" description="F-box" evidence="1">
    <location>
        <begin position="524"/>
        <end position="563"/>
    </location>
</feature>